<keyword evidence="6 8" id="KW-0275">Fatty acid biosynthesis</keyword>
<keyword evidence="7 8" id="KW-0092">Biotin</keyword>
<name>Q54279_SACHI</name>
<dbReference type="SUPFAM" id="SSF51230">
    <property type="entry name" value="Single hybrid motif"/>
    <property type="match status" value="1"/>
</dbReference>
<dbReference type="InterPro" id="IPR001882">
    <property type="entry name" value="Biotin_BS"/>
</dbReference>
<comment type="pathway">
    <text evidence="1 8">Lipid metabolism; fatty acid biosynthesis.</text>
</comment>
<dbReference type="Gene3D" id="2.40.50.100">
    <property type="match status" value="1"/>
</dbReference>
<sequence length="165" mass="17301">MAEKTATAPVAEHELGTVLTTIEHHVTRMLAGLPDSPTALRVRFGDVAVEAEWATTRSTGVAPAPAPAASAAALPEPAAPTADQHQHLRAPSVGVFYRAPEPGADPFVAEGDTIRPGQQVGIVEAMKLMIPVKSEIHGRVVEVLKANGDSVEYDEALFAVVPLDD</sequence>
<dbReference type="AlphaFoldDB" id="Q54279"/>
<evidence type="ECO:0000256" key="7">
    <source>
        <dbReference type="ARBA" id="ARBA00023267"/>
    </source>
</evidence>
<comment type="function">
    <text evidence="8">This protein is a component of the acetyl coenzyme A carboxylase complex; first, biotin carboxylase catalyzes the carboxylation of the carrier protein and then the transcarboxylase transfers the carboxyl group to form malonyl-CoA.</text>
</comment>
<reference evidence="10" key="1">
    <citation type="journal article" date="1993" name="Mol. Gen. Genet.">
        <title>Saccharopolyspora hirsuta 367 encodes clustered genes similar to ketoacyl synthase, ketoacyl reductase, acyl carrier protein, and biotin carboxyl carrier protein.</title>
        <authorList>
            <person name="Le Gouill C."/>
            <person name="Desmarais D."/>
            <person name="Dery C.V."/>
        </authorList>
    </citation>
    <scope>NUCLEOTIDE SEQUENCE</scope>
    <source>
        <strain evidence="10">UC 8106</strain>
    </source>
</reference>
<evidence type="ECO:0000259" key="9">
    <source>
        <dbReference type="PROSITE" id="PS50968"/>
    </source>
</evidence>
<dbReference type="PRINTS" id="PR01071">
    <property type="entry name" value="ACOABIOTINCC"/>
</dbReference>
<dbReference type="UniPathway" id="UPA00094"/>
<dbReference type="PIR" id="S35195">
    <property type="entry name" value="S35195"/>
</dbReference>
<dbReference type="CDD" id="cd06850">
    <property type="entry name" value="biotinyl_domain"/>
    <property type="match status" value="1"/>
</dbReference>
<dbReference type="PANTHER" id="PTHR45266">
    <property type="entry name" value="OXALOACETATE DECARBOXYLASE ALPHA CHAIN"/>
    <property type="match status" value="1"/>
</dbReference>
<dbReference type="InterPro" id="IPR050709">
    <property type="entry name" value="Biotin_Carboxyl_Carrier/Decarb"/>
</dbReference>
<evidence type="ECO:0000313" key="10">
    <source>
        <dbReference type="EMBL" id="AAA26486.1"/>
    </source>
</evidence>
<evidence type="ECO:0000256" key="1">
    <source>
        <dbReference type="ARBA" id="ARBA00005194"/>
    </source>
</evidence>
<dbReference type="PANTHER" id="PTHR45266:SF3">
    <property type="entry name" value="OXALOACETATE DECARBOXYLASE ALPHA CHAIN"/>
    <property type="match status" value="1"/>
</dbReference>
<dbReference type="PROSITE" id="PS00188">
    <property type="entry name" value="BIOTIN"/>
    <property type="match status" value="1"/>
</dbReference>
<evidence type="ECO:0000256" key="4">
    <source>
        <dbReference type="ARBA" id="ARBA00022832"/>
    </source>
</evidence>
<dbReference type="GO" id="GO:0003989">
    <property type="term" value="F:acetyl-CoA carboxylase activity"/>
    <property type="evidence" value="ECO:0007669"/>
    <property type="project" value="InterPro"/>
</dbReference>
<dbReference type="PROSITE" id="PS50968">
    <property type="entry name" value="BIOTINYL_LIPOYL"/>
    <property type="match status" value="1"/>
</dbReference>
<dbReference type="InterPro" id="IPR000089">
    <property type="entry name" value="Biotin_lipoyl"/>
</dbReference>
<evidence type="ECO:0000256" key="8">
    <source>
        <dbReference type="RuleBase" id="RU364072"/>
    </source>
</evidence>
<keyword evidence="5 8" id="KW-0443">Lipid metabolism</keyword>
<keyword evidence="4 8" id="KW-0276">Fatty acid metabolism</keyword>
<dbReference type="GO" id="GO:0006633">
    <property type="term" value="P:fatty acid biosynthetic process"/>
    <property type="evidence" value="ECO:0007669"/>
    <property type="project" value="UniProtKB-UniPathway"/>
</dbReference>
<proteinExistence type="predicted"/>
<organism evidence="10">
    <name type="scientific">Saccharopolyspora hirsuta</name>
    <dbReference type="NCBI Taxonomy" id="1837"/>
    <lineage>
        <taxon>Bacteria</taxon>
        <taxon>Bacillati</taxon>
        <taxon>Actinomycetota</taxon>
        <taxon>Actinomycetes</taxon>
        <taxon>Pseudonocardiales</taxon>
        <taxon>Pseudonocardiaceae</taxon>
        <taxon>Saccharopolyspora</taxon>
    </lineage>
</organism>
<evidence type="ECO:0000256" key="6">
    <source>
        <dbReference type="ARBA" id="ARBA00023160"/>
    </source>
</evidence>
<dbReference type="InterPro" id="IPR011053">
    <property type="entry name" value="Single_hybrid_motif"/>
</dbReference>
<keyword evidence="3 8" id="KW-0444">Lipid biosynthesis</keyword>
<evidence type="ECO:0000256" key="3">
    <source>
        <dbReference type="ARBA" id="ARBA00022516"/>
    </source>
</evidence>
<dbReference type="EMBL" id="M98258">
    <property type="protein sequence ID" value="AAA26486.1"/>
    <property type="molecule type" value="Genomic_DNA"/>
</dbReference>
<accession>Q54279</accession>
<feature type="domain" description="Lipoyl-binding" evidence="9">
    <location>
        <begin position="85"/>
        <end position="161"/>
    </location>
</feature>
<dbReference type="GO" id="GO:0009317">
    <property type="term" value="C:acetyl-CoA carboxylase complex"/>
    <property type="evidence" value="ECO:0007669"/>
    <property type="project" value="InterPro"/>
</dbReference>
<protein>
    <recommendedName>
        <fullName evidence="2 8">Biotin carboxyl carrier protein of acetyl-CoA carboxylase</fullName>
    </recommendedName>
</protein>
<dbReference type="InterPro" id="IPR001249">
    <property type="entry name" value="AcCoA_biotinCC"/>
</dbReference>
<dbReference type="Pfam" id="PF00364">
    <property type="entry name" value="Biotin_lipoyl"/>
    <property type="match status" value="1"/>
</dbReference>
<evidence type="ECO:0000256" key="5">
    <source>
        <dbReference type="ARBA" id="ARBA00023098"/>
    </source>
</evidence>
<evidence type="ECO:0000256" key="2">
    <source>
        <dbReference type="ARBA" id="ARBA00017562"/>
    </source>
</evidence>